<dbReference type="Proteomes" id="UP000192872">
    <property type="component" value="Unassembled WGS sequence"/>
</dbReference>
<gene>
    <name evidence="1" type="ORF">A4S15_13335</name>
</gene>
<sequence>MPRAGFAGTALPCRPSALPVHIIPSDKNMTDGDSSGAAKRMIVARAVHQEIKKMARQSRAICR</sequence>
<comment type="caution">
    <text evidence="1">The sequence shown here is derived from an EMBL/GenBank/DDBJ whole genome shotgun (WGS) entry which is preliminary data.</text>
</comment>
<organism evidence="1 2">
    <name type="scientific">Candidatus Raskinella chloraquaticus</name>
    <dbReference type="NCBI Taxonomy" id="1951219"/>
    <lineage>
        <taxon>Bacteria</taxon>
        <taxon>Pseudomonadati</taxon>
        <taxon>Pseudomonadota</taxon>
        <taxon>Alphaproteobacteria</taxon>
        <taxon>Hyphomicrobiales</taxon>
        <taxon>Phreatobacteraceae</taxon>
        <taxon>Candidatus Raskinella</taxon>
    </lineage>
</organism>
<accession>A0A1W9HU55</accession>
<reference evidence="1 2" key="1">
    <citation type="journal article" date="2017" name="Water Res.">
        <title>Comammox in drinking water systems.</title>
        <authorList>
            <person name="Wang Y."/>
            <person name="Ma L."/>
            <person name="Mao Y."/>
            <person name="Jiang X."/>
            <person name="Xia Y."/>
            <person name="Yu K."/>
            <person name="Li B."/>
            <person name="Zhang T."/>
        </authorList>
    </citation>
    <scope>NUCLEOTIDE SEQUENCE [LARGE SCALE GENOMIC DNA]</scope>
    <source>
        <strain evidence="1">SG_bin8</strain>
    </source>
</reference>
<dbReference type="EMBL" id="LWDL01000024">
    <property type="protein sequence ID" value="OQW50777.1"/>
    <property type="molecule type" value="Genomic_DNA"/>
</dbReference>
<name>A0A1W9HU55_9HYPH</name>
<dbReference type="AlphaFoldDB" id="A0A1W9HU55"/>
<evidence type="ECO:0000313" key="1">
    <source>
        <dbReference type="EMBL" id="OQW50777.1"/>
    </source>
</evidence>
<evidence type="ECO:0000313" key="2">
    <source>
        <dbReference type="Proteomes" id="UP000192872"/>
    </source>
</evidence>
<protein>
    <submittedName>
        <fullName evidence="1">Uncharacterized protein</fullName>
    </submittedName>
</protein>
<proteinExistence type="predicted"/>